<dbReference type="InterPro" id="IPR036291">
    <property type="entry name" value="NAD(P)-bd_dom_sf"/>
</dbReference>
<dbReference type="GO" id="GO:0044550">
    <property type="term" value="P:secondary metabolite biosynthetic process"/>
    <property type="evidence" value="ECO:0007669"/>
    <property type="project" value="UniProtKB-ARBA"/>
</dbReference>
<dbReference type="Pfam" id="PF01494">
    <property type="entry name" value="FAD_binding_3"/>
    <property type="match status" value="1"/>
</dbReference>
<dbReference type="PRINTS" id="PR00081">
    <property type="entry name" value="GDHRDH"/>
</dbReference>
<dbReference type="SUPFAM" id="SSF54373">
    <property type="entry name" value="FAD-linked reductases, C-terminal domain"/>
    <property type="match status" value="1"/>
</dbReference>
<evidence type="ECO:0000259" key="7">
    <source>
        <dbReference type="Pfam" id="PF01494"/>
    </source>
</evidence>
<accession>A0A319E4Q0</accession>
<dbReference type="Pfam" id="PF07976">
    <property type="entry name" value="Phe_hydrox_dim"/>
    <property type="match status" value="1"/>
</dbReference>
<dbReference type="FunFam" id="3.40.50.720:FF:000084">
    <property type="entry name" value="Short-chain dehydrogenase reductase"/>
    <property type="match status" value="1"/>
</dbReference>
<evidence type="ECO:0000259" key="8">
    <source>
        <dbReference type="Pfam" id="PF07976"/>
    </source>
</evidence>
<dbReference type="InterPro" id="IPR002938">
    <property type="entry name" value="FAD-bd"/>
</dbReference>
<organism evidence="9 10">
    <name type="scientific">Aspergillus sclerotiicarbonarius (strain CBS 121057 / IBT 28362)</name>
    <dbReference type="NCBI Taxonomy" id="1448318"/>
    <lineage>
        <taxon>Eukaryota</taxon>
        <taxon>Fungi</taxon>
        <taxon>Dikarya</taxon>
        <taxon>Ascomycota</taxon>
        <taxon>Pezizomycotina</taxon>
        <taxon>Eurotiomycetes</taxon>
        <taxon>Eurotiomycetidae</taxon>
        <taxon>Eurotiales</taxon>
        <taxon>Aspergillaceae</taxon>
        <taxon>Aspergillus</taxon>
        <taxon>Aspergillus subgen. Circumdati</taxon>
    </lineage>
</organism>
<dbReference type="InterPro" id="IPR012941">
    <property type="entry name" value="Phe_hydrox_C_dim_dom"/>
</dbReference>
<name>A0A319E4Q0_ASPSB</name>
<keyword evidence="10" id="KW-1185">Reference proteome</keyword>
<feature type="non-terminal residue" evidence="9">
    <location>
        <position position="1"/>
    </location>
</feature>
<evidence type="ECO:0000313" key="9">
    <source>
        <dbReference type="EMBL" id="PYI03185.1"/>
    </source>
</evidence>
<protein>
    <submittedName>
        <fullName evidence="9">FAD binding domain protein</fullName>
    </submittedName>
</protein>
<keyword evidence="2" id="KW-0285">Flavoprotein</keyword>
<sequence length="897" mass="97287">QFSLQGRTALVTGGARGCGLAFARGLAQAGADVAIFDVIPPEEGFNSIEKEYGVRTAYYKVDVSSPESLAAGFTSFQTDFSNALDICVPCAGINRHQTFLDFKFEDHHDLLKINVLGLFHTAQLAARQMIANKTQHGSIVLVASMASHIAVKSQLCSAYCGSKGAVRAMCPAIAKELAEYGIRVNSISPGYVRTEMTAAFPHLLEEWKSAAMNGRIAEPEDIMGACVFLASDATLLHGQMADPPSPLLTITPIHPRTMESSSHIPIPIPIHTHTQAEKENMAPSATNSGFPTTIPSTTVVVVGAGPSGLMLASNLLRYGTPVILLDDRPSGTTTGKADGLQPKTIETLKQLRLADELLRNGARVYDISFWDSTPTSPHLRRSGRQIHYPAHLVGASDPYILLAHQGMLEDVLINDIEARGGRVQRNSAFVGAKKIAEGEVEVVYEDVSTQSKKMIRTRYLVGCDGARSKVRGVIPDAGLVGEMSNASWGVLDGVIDTDFPDLWSKVAVRSHTAGSILWIPRERGMTRLYVELSSTDGEKVDRAKATADYVIARAREAMSPFKLEWKSIEWFGNYVVGQRVARNFSDPENQIFIAGDVRPPSPSPSPSRSHLHHPSEAKRANTSMHDSVNLAWKLNLVSRGLANPSLLSSYDDERRKIANDLIAFDAEHVAAFEKGEAALARNFDENIRFISGVGAEYTPGLLTQSGKGSGGVKAGSLMLPAKVTRYIDANPVDVQLDVPMLGQFRVYLFVPDINTGKGFLDGFCDGVSTALQPLGKKAADSYSERPRGHAEGDDYVQTDRYTAVSQLVTYALVTQSGKSAFELADLPDVLQKSRWTVYLDDVEEKGCTAKWMGRLDEMQAGVVVVRPDGYVGQTATWTLSEGGEAAKWVAGYFDFCS</sequence>
<keyword evidence="4" id="KW-0521">NADP</keyword>
<evidence type="ECO:0000256" key="2">
    <source>
        <dbReference type="ARBA" id="ARBA00022630"/>
    </source>
</evidence>
<dbReference type="GO" id="GO:0016709">
    <property type="term" value="F:oxidoreductase activity, acting on paired donors, with incorporation or reduction of molecular oxygen, NAD(P)H as one donor, and incorporation of one atom of oxygen"/>
    <property type="evidence" value="ECO:0007669"/>
    <property type="project" value="UniProtKB-ARBA"/>
</dbReference>
<dbReference type="InterPro" id="IPR036249">
    <property type="entry name" value="Thioredoxin-like_sf"/>
</dbReference>
<dbReference type="Gene3D" id="3.50.50.60">
    <property type="entry name" value="FAD/NAD(P)-binding domain"/>
    <property type="match status" value="1"/>
</dbReference>
<feature type="domain" description="Phenol hydroxylase-like C-terminal dimerisation" evidence="8">
    <location>
        <begin position="696"/>
        <end position="877"/>
    </location>
</feature>
<dbReference type="OrthoDB" id="5325318at2759"/>
<dbReference type="EMBL" id="KZ826384">
    <property type="protein sequence ID" value="PYI03185.1"/>
    <property type="molecule type" value="Genomic_DNA"/>
</dbReference>
<evidence type="ECO:0000256" key="4">
    <source>
        <dbReference type="ARBA" id="ARBA00022857"/>
    </source>
</evidence>
<dbReference type="Gene3D" id="3.30.9.10">
    <property type="entry name" value="D-Amino Acid Oxidase, subunit A, domain 2"/>
    <property type="match status" value="1"/>
</dbReference>
<gene>
    <name evidence="9" type="ORF">BO78DRAFT_323424</name>
</gene>
<keyword evidence="3" id="KW-0274">FAD</keyword>
<dbReference type="SUPFAM" id="SSF51905">
    <property type="entry name" value="FAD/NAD(P)-binding domain"/>
    <property type="match status" value="1"/>
</dbReference>
<proteinExistence type="inferred from homology"/>
<evidence type="ECO:0000256" key="5">
    <source>
        <dbReference type="ARBA" id="ARBA00023002"/>
    </source>
</evidence>
<feature type="region of interest" description="Disordered" evidence="6">
    <location>
        <begin position="593"/>
        <end position="622"/>
    </location>
</feature>
<dbReference type="STRING" id="1448318.A0A319E4Q0"/>
<dbReference type="PANTHER" id="PTHR43004:SF4">
    <property type="entry name" value="FAD-BINDING DOMAIN-CONTAINING PROTEIN"/>
    <property type="match status" value="1"/>
</dbReference>
<comment type="similarity">
    <text evidence="1">Belongs to the PheA/TfdB FAD monooxygenase family.</text>
</comment>
<dbReference type="AlphaFoldDB" id="A0A319E4Q0"/>
<dbReference type="GO" id="GO:0071949">
    <property type="term" value="F:FAD binding"/>
    <property type="evidence" value="ECO:0007669"/>
    <property type="project" value="InterPro"/>
</dbReference>
<dbReference type="Pfam" id="PF13561">
    <property type="entry name" value="adh_short_C2"/>
    <property type="match status" value="1"/>
</dbReference>
<keyword evidence="5" id="KW-0560">Oxidoreductase</keyword>
<reference evidence="9 10" key="1">
    <citation type="submission" date="2018-02" db="EMBL/GenBank/DDBJ databases">
        <title>The genomes of Aspergillus section Nigri reveals drivers in fungal speciation.</title>
        <authorList>
            <consortium name="DOE Joint Genome Institute"/>
            <person name="Vesth T.C."/>
            <person name="Nybo J."/>
            <person name="Theobald S."/>
            <person name="Brandl J."/>
            <person name="Frisvad J.C."/>
            <person name="Nielsen K.F."/>
            <person name="Lyhne E.K."/>
            <person name="Kogle M.E."/>
            <person name="Kuo A."/>
            <person name="Riley R."/>
            <person name="Clum A."/>
            <person name="Nolan M."/>
            <person name="Lipzen A."/>
            <person name="Salamov A."/>
            <person name="Henrissat B."/>
            <person name="Wiebenga A."/>
            <person name="De vries R.P."/>
            <person name="Grigoriev I.V."/>
            <person name="Mortensen U.H."/>
            <person name="Andersen M.R."/>
            <person name="Baker S.E."/>
        </authorList>
    </citation>
    <scope>NUCLEOTIDE SEQUENCE [LARGE SCALE GENOMIC DNA]</scope>
    <source>
        <strain evidence="9 10">CBS 121057</strain>
    </source>
</reference>
<evidence type="ECO:0000256" key="1">
    <source>
        <dbReference type="ARBA" id="ARBA00007801"/>
    </source>
</evidence>
<dbReference type="InterPro" id="IPR020904">
    <property type="entry name" value="Sc_DH/Rdtase_CS"/>
</dbReference>
<evidence type="ECO:0000313" key="10">
    <source>
        <dbReference type="Proteomes" id="UP000248423"/>
    </source>
</evidence>
<feature type="domain" description="FAD-binding" evidence="7">
    <location>
        <begin position="297"/>
        <end position="664"/>
    </location>
</feature>
<dbReference type="Gene3D" id="3.40.50.720">
    <property type="entry name" value="NAD(P)-binding Rossmann-like Domain"/>
    <property type="match status" value="1"/>
</dbReference>
<evidence type="ECO:0000256" key="6">
    <source>
        <dbReference type="SAM" id="MobiDB-lite"/>
    </source>
</evidence>
<dbReference type="PANTHER" id="PTHR43004">
    <property type="entry name" value="TRK SYSTEM POTASSIUM UPTAKE PROTEIN"/>
    <property type="match status" value="1"/>
</dbReference>
<dbReference type="InterPro" id="IPR050641">
    <property type="entry name" value="RIFMO-like"/>
</dbReference>
<dbReference type="SUPFAM" id="SSF51735">
    <property type="entry name" value="NAD(P)-binding Rossmann-fold domains"/>
    <property type="match status" value="1"/>
</dbReference>
<dbReference type="SUPFAM" id="SSF52833">
    <property type="entry name" value="Thioredoxin-like"/>
    <property type="match status" value="1"/>
</dbReference>
<dbReference type="InterPro" id="IPR002347">
    <property type="entry name" value="SDR_fam"/>
</dbReference>
<dbReference type="Proteomes" id="UP000248423">
    <property type="component" value="Unassembled WGS sequence"/>
</dbReference>
<dbReference type="PROSITE" id="PS00061">
    <property type="entry name" value="ADH_SHORT"/>
    <property type="match status" value="1"/>
</dbReference>
<dbReference type="Gene3D" id="3.40.30.20">
    <property type="match status" value="1"/>
</dbReference>
<dbReference type="VEuPathDB" id="FungiDB:BO78DRAFT_323424"/>
<dbReference type="InterPro" id="IPR038220">
    <property type="entry name" value="PHOX_C_sf"/>
</dbReference>
<evidence type="ECO:0000256" key="3">
    <source>
        <dbReference type="ARBA" id="ARBA00022827"/>
    </source>
</evidence>
<dbReference type="InterPro" id="IPR036188">
    <property type="entry name" value="FAD/NAD-bd_sf"/>
</dbReference>